<dbReference type="EMBL" id="JBHRYE010000017">
    <property type="protein sequence ID" value="MFC3671972.1"/>
    <property type="molecule type" value="Genomic_DNA"/>
</dbReference>
<evidence type="ECO:0000313" key="11">
    <source>
        <dbReference type="EMBL" id="MFC3671972.1"/>
    </source>
</evidence>
<comment type="caution">
    <text evidence="11">The sequence shown here is derived from an EMBL/GenBank/DDBJ whole genome shotgun (WGS) entry which is preliminary data.</text>
</comment>
<sequence length="104" mass="10278">MSNIEIGPSRPVGAVQVKTAASDAAPSPVVAETTAATAPPAASSTSAAAATVATSDATRAGEVPVSADRVAQIRKAIEDGHYPVIPARIADAMIAAGMLLRTAQ</sequence>
<evidence type="ECO:0000256" key="1">
    <source>
        <dbReference type="ARBA" id="ARBA00005322"/>
    </source>
</evidence>
<organism evidence="11 12">
    <name type="scientific">Novosphingobium pokkalii</name>
    <dbReference type="NCBI Taxonomy" id="1770194"/>
    <lineage>
        <taxon>Bacteria</taxon>
        <taxon>Pseudomonadati</taxon>
        <taxon>Pseudomonadota</taxon>
        <taxon>Alphaproteobacteria</taxon>
        <taxon>Sphingomonadales</taxon>
        <taxon>Sphingomonadaceae</taxon>
        <taxon>Novosphingobium</taxon>
    </lineage>
</organism>
<keyword evidence="11" id="KW-0969">Cilium</keyword>
<accession>A0ABV7V4F3</accession>
<evidence type="ECO:0000256" key="6">
    <source>
        <dbReference type="ARBA" id="ARBA00023163"/>
    </source>
</evidence>
<evidence type="ECO:0000256" key="4">
    <source>
        <dbReference type="ARBA" id="ARBA00022795"/>
    </source>
</evidence>
<evidence type="ECO:0000256" key="7">
    <source>
        <dbReference type="ARBA" id="ARBA00024739"/>
    </source>
</evidence>
<keyword evidence="3" id="KW-0678">Repressor</keyword>
<evidence type="ECO:0000256" key="9">
    <source>
        <dbReference type="SAM" id="MobiDB-lite"/>
    </source>
</evidence>
<evidence type="ECO:0000256" key="3">
    <source>
        <dbReference type="ARBA" id="ARBA00022491"/>
    </source>
</evidence>
<gene>
    <name evidence="11" type="primary">flgM</name>
    <name evidence="11" type="ORF">ACFOOT_11100</name>
</gene>
<dbReference type="NCBIfam" id="TIGR03824">
    <property type="entry name" value="FlgM_jcvi"/>
    <property type="match status" value="1"/>
</dbReference>
<evidence type="ECO:0000313" key="12">
    <source>
        <dbReference type="Proteomes" id="UP001595683"/>
    </source>
</evidence>
<dbReference type="InterPro" id="IPR031316">
    <property type="entry name" value="FlgM_C"/>
</dbReference>
<keyword evidence="6" id="KW-0804">Transcription</keyword>
<comment type="similarity">
    <text evidence="1">Belongs to the FlgM family.</text>
</comment>
<reference evidence="12" key="1">
    <citation type="journal article" date="2019" name="Int. J. Syst. Evol. Microbiol.">
        <title>The Global Catalogue of Microorganisms (GCM) 10K type strain sequencing project: providing services to taxonomists for standard genome sequencing and annotation.</title>
        <authorList>
            <consortium name="The Broad Institute Genomics Platform"/>
            <consortium name="The Broad Institute Genome Sequencing Center for Infectious Disease"/>
            <person name="Wu L."/>
            <person name="Ma J."/>
        </authorList>
    </citation>
    <scope>NUCLEOTIDE SEQUENCE [LARGE SCALE GENOMIC DNA]</scope>
    <source>
        <strain evidence="12">KCTC 42224</strain>
    </source>
</reference>
<feature type="compositionally biased region" description="Low complexity" evidence="9">
    <location>
        <begin position="36"/>
        <end position="60"/>
    </location>
</feature>
<evidence type="ECO:0000259" key="10">
    <source>
        <dbReference type="Pfam" id="PF04316"/>
    </source>
</evidence>
<dbReference type="Proteomes" id="UP001595683">
    <property type="component" value="Unassembled WGS sequence"/>
</dbReference>
<evidence type="ECO:0000256" key="5">
    <source>
        <dbReference type="ARBA" id="ARBA00023015"/>
    </source>
</evidence>
<comment type="function">
    <text evidence="7">Responsible for the coupling of flagellin expression to flagellar assembly by preventing expression of the flagellin genes when a component of the middle class of proteins is defective. It negatively regulates flagellar genes by inhibiting the activity of FliA by directly binding to FliA.</text>
</comment>
<keyword evidence="11" id="KW-0282">Flagellum</keyword>
<dbReference type="InterPro" id="IPR007412">
    <property type="entry name" value="FlgM"/>
</dbReference>
<keyword evidence="5" id="KW-0805">Transcription regulation</keyword>
<proteinExistence type="inferred from homology"/>
<feature type="domain" description="Anti-sigma-28 factor FlgM C-terminal" evidence="10">
    <location>
        <begin position="56"/>
        <end position="94"/>
    </location>
</feature>
<feature type="region of interest" description="Disordered" evidence="9">
    <location>
        <begin position="36"/>
        <end position="64"/>
    </location>
</feature>
<keyword evidence="4" id="KW-1005">Bacterial flagellum biogenesis</keyword>
<evidence type="ECO:0000256" key="2">
    <source>
        <dbReference type="ARBA" id="ARBA00017823"/>
    </source>
</evidence>
<dbReference type="SUPFAM" id="SSF101498">
    <property type="entry name" value="Anti-sigma factor FlgM"/>
    <property type="match status" value="1"/>
</dbReference>
<dbReference type="RefSeq" id="WP_191323898.1">
    <property type="nucleotide sequence ID" value="NZ_BMZP01000006.1"/>
</dbReference>
<keyword evidence="11" id="KW-0966">Cell projection</keyword>
<keyword evidence="12" id="KW-1185">Reference proteome</keyword>
<name>A0ABV7V4F3_9SPHN</name>
<dbReference type="InterPro" id="IPR035890">
    <property type="entry name" value="Anti-sigma-28_factor_FlgM_sf"/>
</dbReference>
<dbReference type="Pfam" id="PF04316">
    <property type="entry name" value="FlgM"/>
    <property type="match status" value="1"/>
</dbReference>
<protein>
    <recommendedName>
        <fullName evidence="2">Negative regulator of flagellin synthesis</fullName>
    </recommendedName>
    <alternativeName>
        <fullName evidence="8">Anti-sigma-28 factor</fullName>
    </alternativeName>
</protein>
<evidence type="ECO:0000256" key="8">
    <source>
        <dbReference type="ARBA" id="ARBA00030117"/>
    </source>
</evidence>